<protein>
    <submittedName>
        <fullName evidence="1">Uncharacterized protein</fullName>
    </submittedName>
</protein>
<sequence length="297" mass="33511">MGSVHYFLGFEVLRDSTAIYLNRSKYIQDLLVKTNMLGANSQPTPMCTTAKLSLNSGTPLADPSQYRNVIGALQYLLMTRPDIAFAVNKLSQYLKAPTTDHWGACKRILRYLFGTTNLGLTFTAFTHFNLQGYSDADWAGCSDDRKSTTGYCMYLRNNLVSWCSKKQSVIARSSTESEYRALALAASEMVWLESILNELSIPTATTPILWCDNLGAGSLTSNPVYHARTKHIEIDVHFVRNRVLDKKLDVRYVDSTYQIADLLTKPLHNPQFNYLRVKLTLKPNECNLRGDVRDSLD</sequence>
<dbReference type="SUPFAM" id="SSF56672">
    <property type="entry name" value="DNA/RNA polymerases"/>
    <property type="match status" value="1"/>
</dbReference>
<dbReference type="EMBL" id="UZAU01000674">
    <property type="status" value="NOT_ANNOTATED_CDS"/>
    <property type="molecule type" value="Genomic_DNA"/>
</dbReference>
<evidence type="ECO:0000313" key="1">
    <source>
        <dbReference type="EnsemblPlants" id="cds.evm.model.07.1683"/>
    </source>
</evidence>
<name>A0A803Q3J8_CANSA</name>
<dbReference type="PANTHER" id="PTHR11439">
    <property type="entry name" value="GAG-POL-RELATED RETROTRANSPOSON"/>
    <property type="match status" value="1"/>
</dbReference>
<reference evidence="1" key="2">
    <citation type="submission" date="2021-03" db="UniProtKB">
        <authorList>
            <consortium name="EnsemblPlants"/>
        </authorList>
    </citation>
    <scope>IDENTIFICATION</scope>
</reference>
<keyword evidence="2" id="KW-1185">Reference proteome</keyword>
<dbReference type="InterPro" id="IPR043502">
    <property type="entry name" value="DNA/RNA_pol_sf"/>
</dbReference>
<dbReference type="Gramene" id="evm.model.07.1683">
    <property type="protein sequence ID" value="cds.evm.model.07.1683"/>
    <property type="gene ID" value="evm.TU.07.1683"/>
</dbReference>
<accession>A0A803Q3J8</accession>
<dbReference type="EnsemblPlants" id="evm.model.07.1683">
    <property type="protein sequence ID" value="cds.evm.model.07.1683"/>
    <property type="gene ID" value="evm.TU.07.1683"/>
</dbReference>
<evidence type="ECO:0000313" key="2">
    <source>
        <dbReference type="Proteomes" id="UP000596661"/>
    </source>
</evidence>
<proteinExistence type="predicted"/>
<reference evidence="1" key="1">
    <citation type="submission" date="2018-11" db="EMBL/GenBank/DDBJ databases">
        <authorList>
            <person name="Grassa J C."/>
        </authorList>
    </citation>
    <scope>NUCLEOTIDE SEQUENCE [LARGE SCALE GENOMIC DNA]</scope>
</reference>
<dbReference type="CDD" id="cd09272">
    <property type="entry name" value="RNase_HI_RT_Ty1"/>
    <property type="match status" value="1"/>
</dbReference>
<dbReference type="OMA" id="HADWARS"/>
<dbReference type="Proteomes" id="UP000596661">
    <property type="component" value="Chromosome 7"/>
</dbReference>
<dbReference type="AlphaFoldDB" id="A0A803Q3J8"/>
<dbReference type="PANTHER" id="PTHR11439:SF467">
    <property type="entry name" value="INTEGRASE CATALYTIC DOMAIN-CONTAINING PROTEIN"/>
    <property type="match status" value="1"/>
</dbReference>
<organism evidence="1 2">
    <name type="scientific">Cannabis sativa</name>
    <name type="common">Hemp</name>
    <name type="synonym">Marijuana</name>
    <dbReference type="NCBI Taxonomy" id="3483"/>
    <lineage>
        <taxon>Eukaryota</taxon>
        <taxon>Viridiplantae</taxon>
        <taxon>Streptophyta</taxon>
        <taxon>Embryophyta</taxon>
        <taxon>Tracheophyta</taxon>
        <taxon>Spermatophyta</taxon>
        <taxon>Magnoliopsida</taxon>
        <taxon>eudicotyledons</taxon>
        <taxon>Gunneridae</taxon>
        <taxon>Pentapetalae</taxon>
        <taxon>rosids</taxon>
        <taxon>fabids</taxon>
        <taxon>Rosales</taxon>
        <taxon>Cannabaceae</taxon>
        <taxon>Cannabis</taxon>
    </lineage>
</organism>